<dbReference type="Gene3D" id="3.30.70.330">
    <property type="match status" value="1"/>
</dbReference>
<evidence type="ECO:0000313" key="4">
    <source>
        <dbReference type="EMBL" id="RHN56550.1"/>
    </source>
</evidence>
<dbReference type="PROSITE" id="PS50102">
    <property type="entry name" value="RRM"/>
    <property type="match status" value="1"/>
</dbReference>
<keyword evidence="1" id="KW-0694">RNA-binding</keyword>
<evidence type="ECO:0000259" key="3">
    <source>
        <dbReference type="PROSITE" id="PS50102"/>
    </source>
</evidence>
<dbReference type="CDD" id="cd00590">
    <property type="entry name" value="RRM_SF"/>
    <property type="match status" value="1"/>
</dbReference>
<protein>
    <submittedName>
        <fullName evidence="4">Putative nucleotide-binding alpha-beta plait domain-containing protein</fullName>
    </submittedName>
</protein>
<proteinExistence type="predicted"/>
<dbReference type="GO" id="GO:0003723">
    <property type="term" value="F:RNA binding"/>
    <property type="evidence" value="ECO:0007669"/>
    <property type="project" value="UniProtKB-UniRule"/>
</dbReference>
<organism evidence="4">
    <name type="scientific">Medicago truncatula</name>
    <name type="common">Barrel medic</name>
    <name type="synonym">Medicago tribuloides</name>
    <dbReference type="NCBI Taxonomy" id="3880"/>
    <lineage>
        <taxon>Eukaryota</taxon>
        <taxon>Viridiplantae</taxon>
        <taxon>Streptophyta</taxon>
        <taxon>Embryophyta</taxon>
        <taxon>Tracheophyta</taxon>
        <taxon>Spermatophyta</taxon>
        <taxon>Magnoliopsida</taxon>
        <taxon>eudicotyledons</taxon>
        <taxon>Gunneridae</taxon>
        <taxon>Pentapetalae</taxon>
        <taxon>rosids</taxon>
        <taxon>fabids</taxon>
        <taxon>Fabales</taxon>
        <taxon>Fabaceae</taxon>
        <taxon>Papilionoideae</taxon>
        <taxon>50 kb inversion clade</taxon>
        <taxon>NPAAA clade</taxon>
        <taxon>Hologalegina</taxon>
        <taxon>IRL clade</taxon>
        <taxon>Trifolieae</taxon>
        <taxon>Medicago</taxon>
    </lineage>
</organism>
<dbReference type="InterPro" id="IPR012677">
    <property type="entry name" value="Nucleotide-bd_a/b_plait_sf"/>
</dbReference>
<evidence type="ECO:0000256" key="1">
    <source>
        <dbReference type="PROSITE-ProRule" id="PRU00176"/>
    </source>
</evidence>
<feature type="domain" description="RRM" evidence="3">
    <location>
        <begin position="181"/>
        <end position="258"/>
    </location>
</feature>
<dbReference type="InterPro" id="IPR035979">
    <property type="entry name" value="RBD_domain_sf"/>
</dbReference>
<feature type="compositionally biased region" description="Basic and acidic residues" evidence="2">
    <location>
        <begin position="79"/>
        <end position="97"/>
    </location>
</feature>
<comment type="caution">
    <text evidence="4">The sequence shown here is derived from an EMBL/GenBank/DDBJ whole genome shotgun (WGS) entry which is preliminary data.</text>
</comment>
<dbReference type="AlphaFoldDB" id="A0A396HT73"/>
<dbReference type="Gramene" id="rna31966">
    <property type="protein sequence ID" value="RHN56550.1"/>
    <property type="gene ID" value="gene31966"/>
</dbReference>
<evidence type="ECO:0000256" key="2">
    <source>
        <dbReference type="SAM" id="MobiDB-lite"/>
    </source>
</evidence>
<dbReference type="EMBL" id="PSQE01000005">
    <property type="protein sequence ID" value="RHN56550.1"/>
    <property type="molecule type" value="Genomic_DNA"/>
</dbReference>
<feature type="region of interest" description="Disordered" evidence="2">
    <location>
        <begin position="58"/>
        <end position="97"/>
    </location>
</feature>
<dbReference type="PANTHER" id="PTHR34427:SF5">
    <property type="entry name" value="DUF4283 DOMAIN-CONTAINING PROTEIN"/>
    <property type="match status" value="1"/>
</dbReference>
<feature type="region of interest" description="Disordered" evidence="2">
    <location>
        <begin position="18"/>
        <end position="39"/>
    </location>
</feature>
<dbReference type="Proteomes" id="UP000265566">
    <property type="component" value="Chromosome 5"/>
</dbReference>
<sequence length="887" mass="98448">MRARVCEDERTVRLRPQRREDVRCSSSPAERSNWGGREPSWVPLKGGVGGDWLVVSPRMGKARRQGDRGRDRQRKVKRFRDWDEAGKRQSRTRDSRRFGYGSDADFYQDRLAERSDEELRKDWLRFENRNRASGHSSGVAGYARRIPALDRLGEGGRKQDTRDISGATKALTNAALFRRYVTFYFTNFPPFLSNFYLRKGFEVCGMLDEVVVPRRCNVNGERYGFVRYSNVRDVSKLLKAVNTVCFGNFQIKAKVANFDKAAARVVENLVVGAGAKDTAGGGVKVGKGVKSVVEGDVMEAGSKAVEGQSDGLEGRVPQARVGALDNVQVGDVTVSLGKGHSKEQQGGSGKSKFVKFDVRHTGGRPSIQNLVRMYRSSVEDLQWARSGVTATVTNGESIRGVQDRIADAGISEIDIIPLGADKVFIRSMSEVSVTTILNDAKDFFAYFFTNIVRWDKNLVPFQRGAWLRLYGIPLHAWNESFFKLCILDVGRLLRMDTCTVEKERFDYARILVATNSLEIINCSEKLLIDGVLVTVKVVEEWGFNIGDDACLYEEEENGSIEGQADPEDVHIDHEHEVNADFLVDKIVQDFFDSESNGRIFEDKVEKAVSKTVKLKAVGGQSKVGRCSEALLEGDLQPLRLEPFVDQLMGSASPECKVDGHGSADVPVDRSVDADECPSDGGSVTVRKLRTRRMVSCPPRADRSVVSGPWSLDWINDQHLSDVGVVSSSRKFDAKGKRLKACRNIQEDVVVKRKKVKGLLRHSVLSLKKVARLPTKDRKVVMKILKKNDRKFKGSNSIRKTARMISKDLSENSSSSSSINNSDWKHWVVLHGSDKVVAEDVKTLGESIGVNLSGYNNRFGVLARKGMGKKKKLAFGDGGSGGAVEGVV</sequence>
<name>A0A396HT73_MEDTR</name>
<dbReference type="SUPFAM" id="SSF54928">
    <property type="entry name" value="RNA-binding domain, RBD"/>
    <property type="match status" value="1"/>
</dbReference>
<gene>
    <name evidence="4" type="ORF">MtrunA17_Chr5g0430661</name>
</gene>
<reference evidence="4" key="1">
    <citation type="journal article" date="2018" name="Nat. Plants">
        <title>Whole-genome landscape of Medicago truncatula symbiotic genes.</title>
        <authorList>
            <person name="Pecrix Y."/>
            <person name="Gamas P."/>
            <person name="Carrere S."/>
        </authorList>
    </citation>
    <scope>NUCLEOTIDE SEQUENCE</scope>
    <source>
        <tissue evidence="4">Leaves</tissue>
    </source>
</reference>
<accession>A0A396HT73</accession>
<dbReference type="InterPro" id="IPR000504">
    <property type="entry name" value="RRM_dom"/>
</dbReference>
<dbReference type="PANTHER" id="PTHR34427">
    <property type="entry name" value="DUF4283 DOMAIN PROTEIN"/>
    <property type="match status" value="1"/>
</dbReference>